<dbReference type="Proteomes" id="UP001286313">
    <property type="component" value="Unassembled WGS sequence"/>
</dbReference>
<reference evidence="2" key="1">
    <citation type="submission" date="2023-10" db="EMBL/GenBank/DDBJ databases">
        <title>Genome assemblies of two species of porcelain crab, Petrolisthes cinctipes and Petrolisthes manimaculis (Anomura: Porcellanidae).</title>
        <authorList>
            <person name="Angst P."/>
        </authorList>
    </citation>
    <scope>NUCLEOTIDE SEQUENCE</scope>
    <source>
        <strain evidence="2">PB745_01</strain>
        <tissue evidence="2">Gill</tissue>
    </source>
</reference>
<evidence type="ECO:0000256" key="1">
    <source>
        <dbReference type="SAM" id="MobiDB-lite"/>
    </source>
</evidence>
<proteinExistence type="predicted"/>
<evidence type="ECO:0000313" key="3">
    <source>
        <dbReference type="Proteomes" id="UP001286313"/>
    </source>
</evidence>
<name>A0AAE1FJN1_PETCI</name>
<dbReference type="AlphaFoldDB" id="A0AAE1FJN1"/>
<sequence>MQTFKQGKEDINHITYNLHLYNLRYLGQLTPLQPSSRGTPPQHPAHHLRYIPYNTLQPGTTTPTTTTAQPRLDLAPASPPRPRLDLPHHHSHVSPPRPRPDLAPASTPTHPTRPTEPADRQEPAPPPDSFITLSGKTVRRPAKLLSLLHNADTHPHHTDQHTNIPYY</sequence>
<accession>A0AAE1FJN1</accession>
<gene>
    <name evidence="2" type="ORF">Pcinc_019700</name>
</gene>
<dbReference type="EMBL" id="JAWQEG010001968">
    <property type="protein sequence ID" value="KAK3875415.1"/>
    <property type="molecule type" value="Genomic_DNA"/>
</dbReference>
<organism evidence="2 3">
    <name type="scientific">Petrolisthes cinctipes</name>
    <name type="common">Flat porcelain crab</name>
    <dbReference type="NCBI Taxonomy" id="88211"/>
    <lineage>
        <taxon>Eukaryota</taxon>
        <taxon>Metazoa</taxon>
        <taxon>Ecdysozoa</taxon>
        <taxon>Arthropoda</taxon>
        <taxon>Crustacea</taxon>
        <taxon>Multicrustacea</taxon>
        <taxon>Malacostraca</taxon>
        <taxon>Eumalacostraca</taxon>
        <taxon>Eucarida</taxon>
        <taxon>Decapoda</taxon>
        <taxon>Pleocyemata</taxon>
        <taxon>Anomura</taxon>
        <taxon>Galatheoidea</taxon>
        <taxon>Porcellanidae</taxon>
        <taxon>Petrolisthes</taxon>
    </lineage>
</organism>
<evidence type="ECO:0000313" key="2">
    <source>
        <dbReference type="EMBL" id="KAK3875415.1"/>
    </source>
</evidence>
<feature type="region of interest" description="Disordered" evidence="1">
    <location>
        <begin position="53"/>
        <end position="136"/>
    </location>
</feature>
<keyword evidence="3" id="KW-1185">Reference proteome</keyword>
<protein>
    <submittedName>
        <fullName evidence="2">Uncharacterized protein</fullName>
    </submittedName>
</protein>
<comment type="caution">
    <text evidence="2">The sequence shown here is derived from an EMBL/GenBank/DDBJ whole genome shotgun (WGS) entry which is preliminary data.</text>
</comment>